<proteinExistence type="predicted"/>
<dbReference type="AlphaFoldDB" id="A0A7Y4M1Q7"/>
<evidence type="ECO:0000259" key="1">
    <source>
        <dbReference type="Pfam" id="PF12697"/>
    </source>
</evidence>
<dbReference type="InterPro" id="IPR000073">
    <property type="entry name" value="AB_hydrolase_1"/>
</dbReference>
<organism evidence="2 3">
    <name type="scientific">Bradyrhizobium archetypum</name>
    <dbReference type="NCBI Taxonomy" id="2721160"/>
    <lineage>
        <taxon>Bacteria</taxon>
        <taxon>Pseudomonadati</taxon>
        <taxon>Pseudomonadota</taxon>
        <taxon>Alphaproteobacteria</taxon>
        <taxon>Hyphomicrobiales</taxon>
        <taxon>Nitrobacteraceae</taxon>
        <taxon>Bradyrhizobium</taxon>
    </lineage>
</organism>
<comment type="caution">
    <text evidence="2">The sequence shown here is derived from an EMBL/GenBank/DDBJ whole genome shotgun (WGS) entry which is preliminary data.</text>
</comment>
<evidence type="ECO:0000313" key="2">
    <source>
        <dbReference type="EMBL" id="NOJ46619.1"/>
    </source>
</evidence>
<accession>A0A7Y4M1Q7</accession>
<dbReference type="EMBL" id="JAAVLW010000003">
    <property type="protein sequence ID" value="NOJ46619.1"/>
    <property type="molecule type" value="Genomic_DNA"/>
</dbReference>
<dbReference type="Pfam" id="PF12697">
    <property type="entry name" value="Abhydrolase_6"/>
    <property type="match status" value="1"/>
</dbReference>
<feature type="domain" description="AB hydrolase-1" evidence="1">
    <location>
        <begin position="6"/>
        <end position="221"/>
    </location>
</feature>
<keyword evidence="3" id="KW-1185">Reference proteome</keyword>
<evidence type="ECO:0000313" key="3">
    <source>
        <dbReference type="Proteomes" id="UP000528734"/>
    </source>
</evidence>
<gene>
    <name evidence="2" type="ORF">HCN50_10245</name>
</gene>
<reference evidence="2 3" key="1">
    <citation type="submission" date="2020-03" db="EMBL/GenBank/DDBJ databases">
        <title>Bradyrhizobium diversity isolated from nodules of Muelleranthus trifoliolatus.</title>
        <authorList>
            <person name="Klepa M."/>
            <person name="Helene L."/>
            <person name="Hungria M."/>
        </authorList>
    </citation>
    <scope>NUCLEOTIDE SEQUENCE [LARGE SCALE GENOMIC DNA]</scope>
    <source>
        <strain evidence="2 3">WSM 1744</strain>
    </source>
</reference>
<dbReference type="RefSeq" id="WP_171709508.1">
    <property type="nucleotide sequence ID" value="NZ_JAAVLW010000003.1"/>
</dbReference>
<dbReference type="GO" id="GO:0016787">
    <property type="term" value="F:hydrolase activity"/>
    <property type="evidence" value="ECO:0007669"/>
    <property type="project" value="UniProtKB-KW"/>
</dbReference>
<dbReference type="Proteomes" id="UP000528734">
    <property type="component" value="Unassembled WGS sequence"/>
</dbReference>
<protein>
    <submittedName>
        <fullName evidence="2">Alpha/beta hydrolase</fullName>
    </submittedName>
</protein>
<dbReference type="Gene3D" id="3.40.50.1820">
    <property type="entry name" value="alpha/beta hydrolase"/>
    <property type="match status" value="1"/>
</dbReference>
<name>A0A7Y4M1Q7_9BRAD</name>
<sequence>MSPDFVLVAGPLVRASSWEPTAKHLREAGWRVQVPDILAYHAVPPAWRAWTRSLLDHIAPADELVVVGHSSASVLAADLAIRLPTRSLIIVDGEVPPSQGPASPVRPALRDRIQSLAEPDGSLPVWSKWFSSDAERTSLVGLDILASDPPAFAQFENELPKMQVDWFDDTIELASWDHIPAGFIQTSRIYDHAAAEAQRRGWPVTRLQGTHLHPTLRPAETGDAILSISRRLAAI</sequence>
<dbReference type="InterPro" id="IPR029058">
    <property type="entry name" value="AB_hydrolase_fold"/>
</dbReference>
<keyword evidence="2" id="KW-0378">Hydrolase</keyword>
<dbReference type="SUPFAM" id="SSF53474">
    <property type="entry name" value="alpha/beta-Hydrolases"/>
    <property type="match status" value="1"/>
</dbReference>